<keyword evidence="3" id="KW-1185">Reference proteome</keyword>
<proteinExistence type="predicted"/>
<accession>A0A9X3EHC3</accession>
<dbReference type="GO" id="GO:0016020">
    <property type="term" value="C:membrane"/>
    <property type="evidence" value="ECO:0007669"/>
    <property type="project" value="TreeGrafter"/>
</dbReference>
<dbReference type="AlphaFoldDB" id="A0A9X3EHC3"/>
<evidence type="ECO:0000313" key="2">
    <source>
        <dbReference type="EMBL" id="MCY0966754.1"/>
    </source>
</evidence>
<dbReference type="PANTHER" id="PTHR43798">
    <property type="entry name" value="MONOACYLGLYCEROL LIPASE"/>
    <property type="match status" value="1"/>
</dbReference>
<protein>
    <submittedName>
        <fullName evidence="2">Alpha/beta hydrolase</fullName>
    </submittedName>
</protein>
<dbReference type="GO" id="GO:0016787">
    <property type="term" value="F:hydrolase activity"/>
    <property type="evidence" value="ECO:0007669"/>
    <property type="project" value="UniProtKB-KW"/>
</dbReference>
<evidence type="ECO:0000259" key="1">
    <source>
        <dbReference type="Pfam" id="PF12697"/>
    </source>
</evidence>
<dbReference type="InterPro" id="IPR029058">
    <property type="entry name" value="AB_hydrolase_fold"/>
</dbReference>
<dbReference type="Proteomes" id="UP001150830">
    <property type="component" value="Unassembled WGS sequence"/>
</dbReference>
<dbReference type="EMBL" id="JAPNOA010000056">
    <property type="protein sequence ID" value="MCY0966754.1"/>
    <property type="molecule type" value="Genomic_DNA"/>
</dbReference>
<comment type="caution">
    <text evidence="2">The sequence shown here is derived from an EMBL/GenBank/DDBJ whole genome shotgun (WGS) entry which is preliminary data.</text>
</comment>
<dbReference type="Gene3D" id="3.40.50.1820">
    <property type="entry name" value="alpha/beta hydrolase"/>
    <property type="match status" value="1"/>
</dbReference>
<name>A0A9X3EHC3_9GAMM</name>
<sequence>MKTCCIESWKIEQRGPICSYLRQGRPDNPVLHLLHGNGFSALSLLALADALPIEWTLLATDIPGHGGSENDNPDNPDWTHLADQIAHSLKGRINGPVIGVGHSMGGVLSLRMAARYPQLFSQLVLLDPVLFPPAMLGAQRMLQLTGMAGRLPLPKRARARRCQWPAMREAEVYLRSRALYSEWHERALKGFMATGLKQVGGHVELACQPSWEAAIFASHPGALWRDVKALSIPVDMLIASEGFGFIRPGAERACQLNSRINMYEVDGSHCFPMEKPDETAKILQSCIG</sequence>
<keyword evidence="2" id="KW-0378">Hydrolase</keyword>
<dbReference type="SUPFAM" id="SSF53474">
    <property type="entry name" value="alpha/beta-Hydrolases"/>
    <property type="match status" value="1"/>
</dbReference>
<dbReference type="InterPro" id="IPR000073">
    <property type="entry name" value="AB_hydrolase_1"/>
</dbReference>
<feature type="domain" description="AB hydrolase-1" evidence="1">
    <location>
        <begin position="33"/>
        <end position="281"/>
    </location>
</feature>
<dbReference type="PRINTS" id="PR00111">
    <property type="entry name" value="ABHYDROLASE"/>
</dbReference>
<gene>
    <name evidence="2" type="ORF">OUO13_16345</name>
</gene>
<dbReference type="Pfam" id="PF12697">
    <property type="entry name" value="Abhydrolase_6"/>
    <property type="match status" value="1"/>
</dbReference>
<evidence type="ECO:0000313" key="3">
    <source>
        <dbReference type="Proteomes" id="UP001150830"/>
    </source>
</evidence>
<reference evidence="2" key="1">
    <citation type="submission" date="2022-11" db="EMBL/GenBank/DDBJ databases">
        <title>Parathalassolutuus dongxingensis gen. nov., sp. nov., a novel member of family Oceanospirillaceae isolated from a coastal shrimp pond in Guangxi, China.</title>
        <authorList>
            <person name="Chen H."/>
        </authorList>
    </citation>
    <scope>NUCLEOTIDE SEQUENCE</scope>
    <source>
        <strain evidence="2">G-43</strain>
    </source>
</reference>
<dbReference type="RefSeq" id="WP_283174952.1">
    <property type="nucleotide sequence ID" value="NZ_JAPNOA010000056.1"/>
</dbReference>
<organism evidence="2 3">
    <name type="scientific">Parathalassolituus penaei</name>
    <dbReference type="NCBI Taxonomy" id="2997323"/>
    <lineage>
        <taxon>Bacteria</taxon>
        <taxon>Pseudomonadati</taxon>
        <taxon>Pseudomonadota</taxon>
        <taxon>Gammaproteobacteria</taxon>
        <taxon>Oceanospirillales</taxon>
        <taxon>Oceanospirillaceae</taxon>
        <taxon>Parathalassolituus</taxon>
    </lineage>
</organism>
<dbReference type="InterPro" id="IPR050266">
    <property type="entry name" value="AB_hydrolase_sf"/>
</dbReference>
<dbReference type="PANTHER" id="PTHR43798:SF33">
    <property type="entry name" value="HYDROLASE, PUTATIVE (AFU_ORTHOLOGUE AFUA_2G14860)-RELATED"/>
    <property type="match status" value="1"/>
</dbReference>